<evidence type="ECO:0000256" key="4">
    <source>
        <dbReference type="SAM" id="Phobius"/>
    </source>
</evidence>
<dbReference type="PANTHER" id="PTHR23309">
    <property type="entry name" value="3-HYDROXYACYL-COA DEHYROGENASE"/>
    <property type="match status" value="1"/>
</dbReference>
<keyword evidence="4" id="KW-1133">Transmembrane helix</keyword>
<dbReference type="STRING" id="4072.A0A2G3AMY3"/>
<gene>
    <name evidence="6" type="ORF">T459_03479</name>
</gene>
<dbReference type="Pfam" id="PF02737">
    <property type="entry name" value="3HCDH_N"/>
    <property type="match status" value="1"/>
</dbReference>
<dbReference type="GO" id="GO:0006635">
    <property type="term" value="P:fatty acid beta-oxidation"/>
    <property type="evidence" value="ECO:0000318"/>
    <property type="project" value="GO_Central"/>
</dbReference>
<reference evidence="6 7" key="1">
    <citation type="journal article" date="2014" name="Nat. Genet.">
        <title>Genome sequence of the hot pepper provides insights into the evolution of pungency in Capsicum species.</title>
        <authorList>
            <person name="Kim S."/>
            <person name="Park M."/>
            <person name="Yeom S.I."/>
            <person name="Kim Y.M."/>
            <person name="Lee J.M."/>
            <person name="Lee H.A."/>
            <person name="Seo E."/>
            <person name="Choi J."/>
            <person name="Cheong K."/>
            <person name="Kim K.T."/>
            <person name="Jung K."/>
            <person name="Lee G.W."/>
            <person name="Oh S.K."/>
            <person name="Bae C."/>
            <person name="Kim S.B."/>
            <person name="Lee H.Y."/>
            <person name="Kim S.Y."/>
            <person name="Kim M.S."/>
            <person name="Kang B.C."/>
            <person name="Jo Y.D."/>
            <person name="Yang H.B."/>
            <person name="Jeong H.J."/>
            <person name="Kang W.H."/>
            <person name="Kwon J.K."/>
            <person name="Shin C."/>
            <person name="Lim J.Y."/>
            <person name="Park J.H."/>
            <person name="Huh J.H."/>
            <person name="Kim J.S."/>
            <person name="Kim B.D."/>
            <person name="Cohen O."/>
            <person name="Paran I."/>
            <person name="Suh M.C."/>
            <person name="Lee S.B."/>
            <person name="Kim Y.K."/>
            <person name="Shin Y."/>
            <person name="Noh S.J."/>
            <person name="Park J."/>
            <person name="Seo Y.S."/>
            <person name="Kwon S.Y."/>
            <person name="Kim H.A."/>
            <person name="Park J.M."/>
            <person name="Kim H.J."/>
            <person name="Choi S.B."/>
            <person name="Bosland P.W."/>
            <person name="Reeves G."/>
            <person name="Jo S.H."/>
            <person name="Lee B.W."/>
            <person name="Cho H.T."/>
            <person name="Choi H.S."/>
            <person name="Lee M.S."/>
            <person name="Yu Y."/>
            <person name="Do Choi Y."/>
            <person name="Park B.S."/>
            <person name="van Deynze A."/>
            <person name="Ashrafi H."/>
            <person name="Hill T."/>
            <person name="Kim W.T."/>
            <person name="Pai H.S."/>
            <person name="Ahn H.K."/>
            <person name="Yeam I."/>
            <person name="Giovannoni J.J."/>
            <person name="Rose J.K."/>
            <person name="Sorensen I."/>
            <person name="Lee S.J."/>
            <person name="Kim R.W."/>
            <person name="Choi I.Y."/>
            <person name="Choi B.S."/>
            <person name="Lim J.S."/>
            <person name="Lee Y.H."/>
            <person name="Choi D."/>
        </authorList>
    </citation>
    <scope>NUCLEOTIDE SEQUENCE [LARGE SCALE GENOMIC DNA]</scope>
    <source>
        <strain evidence="7">cv. CM334</strain>
    </source>
</reference>
<evidence type="ECO:0000256" key="2">
    <source>
        <dbReference type="ARBA" id="ARBA00023239"/>
    </source>
</evidence>
<comment type="caution">
    <text evidence="6">The sequence shown here is derived from an EMBL/GenBank/DDBJ whole genome shotgun (WGS) entry which is preliminary data.</text>
</comment>
<dbReference type="InterPro" id="IPR006176">
    <property type="entry name" value="3-OHacyl-CoA_DH_NAD-bd"/>
</dbReference>
<dbReference type="InterPro" id="IPR036291">
    <property type="entry name" value="NAD(P)-bd_dom_sf"/>
</dbReference>
<keyword evidence="3" id="KW-0511">Multifunctional enzyme</keyword>
<dbReference type="GO" id="GO:0016853">
    <property type="term" value="F:isomerase activity"/>
    <property type="evidence" value="ECO:0007669"/>
    <property type="project" value="UniProtKB-KW"/>
</dbReference>
<evidence type="ECO:0000313" key="6">
    <source>
        <dbReference type="EMBL" id="PHT95597.1"/>
    </source>
</evidence>
<proteinExistence type="predicted"/>
<evidence type="ECO:0000256" key="1">
    <source>
        <dbReference type="ARBA" id="ARBA00023235"/>
    </source>
</evidence>
<reference evidence="6 7" key="2">
    <citation type="journal article" date="2017" name="Genome Biol.">
        <title>New reference genome sequences of hot pepper reveal the massive evolution of plant disease-resistance genes by retroduplication.</title>
        <authorList>
            <person name="Kim S."/>
            <person name="Park J."/>
            <person name="Yeom S.I."/>
            <person name="Kim Y.M."/>
            <person name="Seo E."/>
            <person name="Kim K.T."/>
            <person name="Kim M.S."/>
            <person name="Lee J.M."/>
            <person name="Cheong K."/>
            <person name="Shin H.S."/>
            <person name="Kim S.B."/>
            <person name="Han K."/>
            <person name="Lee J."/>
            <person name="Park M."/>
            <person name="Lee H.A."/>
            <person name="Lee H.Y."/>
            <person name="Lee Y."/>
            <person name="Oh S."/>
            <person name="Lee J.H."/>
            <person name="Choi E."/>
            <person name="Choi E."/>
            <person name="Lee S.E."/>
            <person name="Jeon J."/>
            <person name="Kim H."/>
            <person name="Choi G."/>
            <person name="Song H."/>
            <person name="Lee J."/>
            <person name="Lee S.C."/>
            <person name="Kwon J.K."/>
            <person name="Lee H.Y."/>
            <person name="Koo N."/>
            <person name="Hong Y."/>
            <person name="Kim R.W."/>
            <person name="Kang W.H."/>
            <person name="Huh J.H."/>
            <person name="Kang B.C."/>
            <person name="Yang T.J."/>
            <person name="Lee Y.H."/>
            <person name="Bennetzen J.L."/>
            <person name="Choi D."/>
        </authorList>
    </citation>
    <scope>NUCLEOTIDE SEQUENCE [LARGE SCALE GENOMIC DNA]</scope>
    <source>
        <strain evidence="7">cv. CM334</strain>
    </source>
</reference>
<evidence type="ECO:0000256" key="3">
    <source>
        <dbReference type="ARBA" id="ARBA00023268"/>
    </source>
</evidence>
<keyword evidence="4" id="KW-0472">Membrane</keyword>
<evidence type="ECO:0000259" key="5">
    <source>
        <dbReference type="Pfam" id="PF02737"/>
    </source>
</evidence>
<dbReference type="GO" id="GO:0003857">
    <property type="term" value="F:(3S)-3-hydroxyacyl-CoA dehydrogenase (NAD+) activity"/>
    <property type="evidence" value="ECO:0000318"/>
    <property type="project" value="GO_Central"/>
</dbReference>
<dbReference type="GO" id="GO:0005777">
    <property type="term" value="C:peroxisome"/>
    <property type="evidence" value="ECO:0000318"/>
    <property type="project" value="GO_Central"/>
</dbReference>
<accession>A0A2G3AMY3</accession>
<dbReference type="GO" id="GO:0016829">
    <property type="term" value="F:lyase activity"/>
    <property type="evidence" value="ECO:0007669"/>
    <property type="project" value="UniProtKB-KW"/>
</dbReference>
<dbReference type="Gramene" id="PHT95597">
    <property type="protein sequence ID" value="PHT95597"/>
    <property type="gene ID" value="T459_03479"/>
</dbReference>
<evidence type="ECO:0000313" key="7">
    <source>
        <dbReference type="Proteomes" id="UP000222542"/>
    </source>
</evidence>
<keyword evidence="4" id="KW-0812">Transmembrane</keyword>
<organism evidence="6 7">
    <name type="scientific">Capsicum annuum</name>
    <name type="common">Capsicum pepper</name>
    <dbReference type="NCBI Taxonomy" id="4072"/>
    <lineage>
        <taxon>Eukaryota</taxon>
        <taxon>Viridiplantae</taxon>
        <taxon>Streptophyta</taxon>
        <taxon>Embryophyta</taxon>
        <taxon>Tracheophyta</taxon>
        <taxon>Spermatophyta</taxon>
        <taxon>Magnoliopsida</taxon>
        <taxon>eudicotyledons</taxon>
        <taxon>Gunneridae</taxon>
        <taxon>Pentapetalae</taxon>
        <taxon>asterids</taxon>
        <taxon>lamiids</taxon>
        <taxon>Solanales</taxon>
        <taxon>Solanaceae</taxon>
        <taxon>Solanoideae</taxon>
        <taxon>Capsiceae</taxon>
        <taxon>Capsicum</taxon>
    </lineage>
</organism>
<dbReference type="Proteomes" id="UP000222542">
    <property type="component" value="Unassembled WGS sequence"/>
</dbReference>
<dbReference type="Gene3D" id="3.90.226.10">
    <property type="entry name" value="2-enoyl-CoA Hydratase, Chain A, domain 1"/>
    <property type="match status" value="1"/>
</dbReference>
<sequence length="360" mass="40368">MKLSVIASLYRTDKLESLDEAREILKLSRDQALRIAPNLYHHLAFINVVEEGIVSGPRVGLIKEYKTFKVLIRLGTCKSLVHIFLSQRGTTKIPGVTDLGLVPRHVKKVSILGGGLMGSEIATVFLLSKYYVILKDVNDKVLEAGIDRIKANLQRHVNKGKFSQEKLVKALSLLKGTLDYETFRDVDMVIMIIHVPGCIMGGLLGLILEIPLYTSITIIKIPFTLFKGWYRLIHDLISCEGPFIKTACIPIAGLTILLWPIAVIGSFIMAILSSFFIGLYRDVIIYQKRSFQRGIAFVVAMVTEFDEYINDWLYLREGSILLKPHYQNNKGSRYCELETVDLSTKMGNMLPGSEGSAEIS</sequence>
<protein>
    <recommendedName>
        <fullName evidence="5">3-hydroxyacyl-CoA dehydrogenase NAD binding domain-containing protein</fullName>
    </recommendedName>
</protein>
<keyword evidence="1" id="KW-0413">Isomerase</keyword>
<dbReference type="SUPFAM" id="SSF51735">
    <property type="entry name" value="NAD(P)-binding Rossmann-fold domains"/>
    <property type="match status" value="1"/>
</dbReference>
<dbReference type="Gene3D" id="3.40.50.720">
    <property type="entry name" value="NAD(P)-binding Rossmann-like Domain"/>
    <property type="match status" value="1"/>
</dbReference>
<keyword evidence="7" id="KW-1185">Reference proteome</keyword>
<dbReference type="EMBL" id="AYRZ02000001">
    <property type="protein sequence ID" value="PHT95597.1"/>
    <property type="molecule type" value="Genomic_DNA"/>
</dbReference>
<dbReference type="AlphaFoldDB" id="A0A2G3AMY3"/>
<keyword evidence="2" id="KW-0456">Lyase</keyword>
<name>A0A2G3AMY3_CAPAN</name>
<dbReference type="PANTHER" id="PTHR23309:SF31">
    <property type="entry name" value="GLYOXYSOMAL FATTY ACID BETA-OXIDATION MULTIFUNCTIONAL PROTEIN MFP-A-LIKE"/>
    <property type="match status" value="1"/>
</dbReference>
<feature type="domain" description="3-hydroxyacyl-CoA dehydrogenase NAD binding" evidence="5">
    <location>
        <begin position="108"/>
        <end position="190"/>
    </location>
</feature>
<feature type="transmembrane region" description="Helical" evidence="4">
    <location>
        <begin position="257"/>
        <end position="280"/>
    </location>
</feature>
<dbReference type="GO" id="GO:0070403">
    <property type="term" value="F:NAD+ binding"/>
    <property type="evidence" value="ECO:0007669"/>
    <property type="project" value="InterPro"/>
</dbReference>